<organism evidence="1 2">
    <name type="scientific">Brumicola pallidula DSM 14239 = ACAM 615</name>
    <dbReference type="NCBI Taxonomy" id="1121922"/>
    <lineage>
        <taxon>Bacteria</taxon>
        <taxon>Pseudomonadati</taxon>
        <taxon>Pseudomonadota</taxon>
        <taxon>Gammaproteobacteria</taxon>
        <taxon>Alteromonadales</taxon>
        <taxon>Alteromonadaceae</taxon>
        <taxon>Brumicola</taxon>
    </lineage>
</organism>
<dbReference type="AlphaFoldDB" id="K6YY66"/>
<dbReference type="Proteomes" id="UP000006251">
    <property type="component" value="Unassembled WGS sequence"/>
</dbReference>
<reference evidence="2" key="1">
    <citation type="journal article" date="2014" name="Environ. Microbiol.">
        <title>Comparative genomics of the marine bacterial genus Glaciecola reveals the high degree of genomic diversity and genomic characteristic for cold adaptation.</title>
        <authorList>
            <person name="Qin Q.L."/>
            <person name="Xie B.B."/>
            <person name="Yu Y."/>
            <person name="Shu Y.L."/>
            <person name="Rong J.C."/>
            <person name="Zhang Y.J."/>
            <person name="Zhao D.L."/>
            <person name="Chen X.L."/>
            <person name="Zhang X.Y."/>
            <person name="Chen B."/>
            <person name="Zhou B.C."/>
            <person name="Zhang Y.Z."/>
        </authorList>
    </citation>
    <scope>NUCLEOTIDE SEQUENCE [LARGE SCALE GENOMIC DNA]</scope>
    <source>
        <strain evidence="2">ACAM 615</strain>
    </source>
</reference>
<comment type="caution">
    <text evidence="1">The sequence shown here is derived from an EMBL/GenBank/DDBJ whole genome shotgun (WGS) entry which is preliminary data.</text>
</comment>
<evidence type="ECO:0000313" key="2">
    <source>
        <dbReference type="Proteomes" id="UP000006251"/>
    </source>
</evidence>
<dbReference type="STRING" id="1121922.GCA_000428905_03825"/>
<sequence length="40" mass="4304">MILDAVYFRIVKPLPIVDTTRCQGAVTGAEAKLIISVSIT</sequence>
<dbReference type="EMBL" id="BAEQ01000034">
    <property type="protein sequence ID" value="GAC28886.1"/>
    <property type="molecule type" value="Genomic_DNA"/>
</dbReference>
<gene>
    <name evidence="1" type="ORF">GPAL_2025</name>
</gene>
<evidence type="ECO:0000313" key="1">
    <source>
        <dbReference type="EMBL" id="GAC28886.1"/>
    </source>
</evidence>
<keyword evidence="2" id="KW-1185">Reference proteome</keyword>
<protein>
    <submittedName>
        <fullName evidence="1">Uncharacterized protein</fullName>
    </submittedName>
</protein>
<accession>K6YY66</accession>
<proteinExistence type="predicted"/>
<name>K6YY66_9ALTE</name>